<accession>A0ACB9RZ05</accession>
<evidence type="ECO:0000313" key="2">
    <source>
        <dbReference type="Proteomes" id="UP001057402"/>
    </source>
</evidence>
<gene>
    <name evidence="1" type="ORF">MLD38_009899</name>
</gene>
<organism evidence="1 2">
    <name type="scientific">Melastoma candidum</name>
    <dbReference type="NCBI Taxonomy" id="119954"/>
    <lineage>
        <taxon>Eukaryota</taxon>
        <taxon>Viridiplantae</taxon>
        <taxon>Streptophyta</taxon>
        <taxon>Embryophyta</taxon>
        <taxon>Tracheophyta</taxon>
        <taxon>Spermatophyta</taxon>
        <taxon>Magnoliopsida</taxon>
        <taxon>eudicotyledons</taxon>
        <taxon>Gunneridae</taxon>
        <taxon>Pentapetalae</taxon>
        <taxon>rosids</taxon>
        <taxon>malvids</taxon>
        <taxon>Myrtales</taxon>
        <taxon>Melastomataceae</taxon>
        <taxon>Melastomatoideae</taxon>
        <taxon>Melastomateae</taxon>
        <taxon>Melastoma</taxon>
    </lineage>
</organism>
<comment type="caution">
    <text evidence="1">The sequence shown here is derived from an EMBL/GenBank/DDBJ whole genome shotgun (WGS) entry which is preliminary data.</text>
</comment>
<dbReference type="EMBL" id="CM042882">
    <property type="protein sequence ID" value="KAI4384134.1"/>
    <property type="molecule type" value="Genomic_DNA"/>
</dbReference>
<name>A0ACB9RZ05_9MYRT</name>
<protein>
    <submittedName>
        <fullName evidence="1">Uncharacterized protein</fullName>
    </submittedName>
</protein>
<evidence type="ECO:0000313" key="1">
    <source>
        <dbReference type="EMBL" id="KAI4384134.1"/>
    </source>
</evidence>
<sequence length="316" mass="34388">MWRRESRSFSRSPFPATQPTSRRCIPSPRSSLISLSHSDRVTLVPMASRTSVIGITDDVVLQIEVVSNLMKEFNNSQLGEYDLQIITQASCLSELPLPSSSVDLVVAVCNSPEFPDDKFFEEISRVANPGATVVMSKSLQCVAEDKSKASSSLERKLMLSGFLQAQSVQLESLTSSQDVVVKATKPSWKIGSSFAIKTGPKLLSKVQIEDDDDLIDEDSLLTEEDLKKPKIPTDGDCEVGKTRKACKNCTCGRAEAEEKVEKLGLTMDRLENPQSACGNCGLGDAFRCGTCPYKGLPPFKLGEKVSLPGNFLAADI</sequence>
<keyword evidence="2" id="KW-1185">Reference proteome</keyword>
<reference evidence="2" key="1">
    <citation type="journal article" date="2023" name="Front. Plant Sci.">
        <title>Chromosomal-level genome assembly of Melastoma candidum provides insights into trichome evolution.</title>
        <authorList>
            <person name="Zhong Y."/>
            <person name="Wu W."/>
            <person name="Sun C."/>
            <person name="Zou P."/>
            <person name="Liu Y."/>
            <person name="Dai S."/>
            <person name="Zhou R."/>
        </authorList>
    </citation>
    <scope>NUCLEOTIDE SEQUENCE [LARGE SCALE GENOMIC DNA]</scope>
</reference>
<dbReference type="Proteomes" id="UP001057402">
    <property type="component" value="Chromosome 3"/>
</dbReference>
<proteinExistence type="predicted"/>